<dbReference type="RefSeq" id="WP_069835072.1">
    <property type="nucleotide sequence ID" value="NZ_MDGQ01000005.1"/>
</dbReference>
<keyword evidence="1" id="KW-0732">Signal</keyword>
<feature type="signal peptide" evidence="1">
    <location>
        <begin position="1"/>
        <end position="19"/>
    </location>
</feature>
<dbReference type="Proteomes" id="UP000095552">
    <property type="component" value="Unassembled WGS sequence"/>
</dbReference>
<feature type="chain" id="PRO_5009185089" evidence="1">
    <location>
        <begin position="20"/>
        <end position="169"/>
    </location>
</feature>
<accession>A0A1E5SKG1</accession>
<dbReference type="EMBL" id="MDGQ01000005">
    <property type="protein sequence ID" value="OEJ99610.1"/>
    <property type="molecule type" value="Genomic_DNA"/>
</dbReference>
<evidence type="ECO:0000256" key="1">
    <source>
        <dbReference type="SAM" id="SignalP"/>
    </source>
</evidence>
<protein>
    <submittedName>
        <fullName evidence="2">Uncharacterized protein</fullName>
    </submittedName>
</protein>
<reference evidence="2 3" key="1">
    <citation type="submission" date="2016-08" db="EMBL/GenBank/DDBJ databases">
        <title>Draft genome of Fabibacter sp. strain SK-8.</title>
        <authorList>
            <person name="Wong S.-K."/>
            <person name="Hamasaki K."/>
            <person name="Yoshizawa S."/>
        </authorList>
    </citation>
    <scope>NUCLEOTIDE SEQUENCE [LARGE SCALE GENOMIC DNA]</scope>
    <source>
        <strain evidence="2 3">SK-8</strain>
    </source>
</reference>
<gene>
    <name evidence="2" type="ORF">BFP71_08540</name>
</gene>
<evidence type="ECO:0000313" key="2">
    <source>
        <dbReference type="EMBL" id="OEJ99610.1"/>
    </source>
</evidence>
<keyword evidence="3" id="KW-1185">Reference proteome</keyword>
<organism evidence="2 3">
    <name type="scientific">Roseivirga misakiensis</name>
    <dbReference type="NCBI Taxonomy" id="1563681"/>
    <lineage>
        <taxon>Bacteria</taxon>
        <taxon>Pseudomonadati</taxon>
        <taxon>Bacteroidota</taxon>
        <taxon>Cytophagia</taxon>
        <taxon>Cytophagales</taxon>
        <taxon>Roseivirgaceae</taxon>
        <taxon>Roseivirga</taxon>
    </lineage>
</organism>
<proteinExistence type="predicted"/>
<comment type="caution">
    <text evidence="2">The sequence shown here is derived from an EMBL/GenBank/DDBJ whole genome shotgun (WGS) entry which is preliminary data.</text>
</comment>
<name>A0A1E5SKG1_9BACT</name>
<evidence type="ECO:0000313" key="3">
    <source>
        <dbReference type="Proteomes" id="UP000095552"/>
    </source>
</evidence>
<dbReference type="OrthoDB" id="980241at2"/>
<dbReference type="AlphaFoldDB" id="A0A1E5SKG1"/>
<sequence>MKPLAVYALFMGTAMTAFFSSLHEGRPSYYAQLEPIELGSPVKLSGVVELPTELPAFEEAPSRKSYNIFFENKTSSPMKVAIRYKSIDGGWQTDGLTTLPPGERKLMGQSDEKVYYYHVADKSRSKKKSATDGYKFPIKTKSRKKVAFQKKEIWECYNKEVCNALAVFR</sequence>